<dbReference type="CDD" id="cd01398">
    <property type="entry name" value="RPI_A"/>
    <property type="match status" value="1"/>
</dbReference>
<dbReference type="InterPro" id="IPR004788">
    <property type="entry name" value="Ribose5P_isomerase_type_A"/>
</dbReference>
<dbReference type="GO" id="GO:0005829">
    <property type="term" value="C:cytosol"/>
    <property type="evidence" value="ECO:0007669"/>
    <property type="project" value="TreeGrafter"/>
</dbReference>
<dbReference type="EMBL" id="CP002400">
    <property type="protein sequence ID" value="ADU26350.1"/>
    <property type="molecule type" value="Genomic_DNA"/>
</dbReference>
<evidence type="ECO:0000256" key="2">
    <source>
        <dbReference type="NCBIfam" id="TIGR00021"/>
    </source>
</evidence>
<dbReference type="STRING" id="663278.Ethha_0781"/>
<organism evidence="3 4">
    <name type="scientific">Ethanoligenens harbinense (strain DSM 18485 / JCM 12961 / CGMCC 1.5033 / YUAN-3)</name>
    <dbReference type="NCBI Taxonomy" id="663278"/>
    <lineage>
        <taxon>Bacteria</taxon>
        <taxon>Bacillati</taxon>
        <taxon>Bacillota</taxon>
        <taxon>Clostridia</taxon>
        <taxon>Eubacteriales</taxon>
        <taxon>Oscillospiraceae</taxon>
        <taxon>Ethanoligenens</taxon>
    </lineage>
</organism>
<keyword evidence="4" id="KW-1185">Reference proteome</keyword>
<accession>E6U2Y3</accession>
<evidence type="ECO:0000313" key="3">
    <source>
        <dbReference type="EMBL" id="ADU26350.1"/>
    </source>
</evidence>
<dbReference type="HOGENOM" id="CLU_056590_1_1_9"/>
<dbReference type="RefSeq" id="WP_013484720.1">
    <property type="nucleotide sequence ID" value="NC_014828.1"/>
</dbReference>
<dbReference type="Proteomes" id="UP000001551">
    <property type="component" value="Chromosome"/>
</dbReference>
<keyword evidence="1 3" id="KW-0413">Isomerase</keyword>
<protein>
    <recommendedName>
        <fullName evidence="2">Ribose 5-phosphate isomerase A</fullName>
        <ecNumber evidence="2">5.3.1.6</ecNumber>
    </recommendedName>
</protein>
<evidence type="ECO:0000256" key="1">
    <source>
        <dbReference type="ARBA" id="ARBA00023235"/>
    </source>
</evidence>
<dbReference type="Gene3D" id="3.30.70.260">
    <property type="match status" value="1"/>
</dbReference>
<dbReference type="NCBIfam" id="TIGR00021">
    <property type="entry name" value="rpiA"/>
    <property type="match status" value="1"/>
</dbReference>
<dbReference type="SUPFAM" id="SSF100950">
    <property type="entry name" value="NagB/RpiA/CoA transferase-like"/>
    <property type="match status" value="1"/>
</dbReference>
<dbReference type="GO" id="GO:0009052">
    <property type="term" value="P:pentose-phosphate shunt, non-oxidative branch"/>
    <property type="evidence" value="ECO:0007669"/>
    <property type="project" value="InterPro"/>
</dbReference>
<dbReference type="Pfam" id="PF06026">
    <property type="entry name" value="Rib_5-P_isom_A"/>
    <property type="match status" value="1"/>
</dbReference>
<gene>
    <name evidence="3" type="ordered locus">Ethha_0781</name>
</gene>
<dbReference type="InterPro" id="IPR037171">
    <property type="entry name" value="NagB/RpiA_transferase-like"/>
</dbReference>
<proteinExistence type="predicted"/>
<sequence>MKQKCAEEAFKLVKDGTVIGLGGGGTVSILVGLIAQAGLSVRVVTPSTRTAALCAEHGLPVLPTWTVDAIDIAFDGCDELDGSLNALKSCGGIHTNEKIVASLANEYVLLADESKVFAALPFTHPVVLEVIPEAKALVEKRVQAFGGAAAYRVSGAKDGFTVTDHGNYLLDMQIAPPDDLAAFHEALLHIPGVVDTSLFYRVAARALVAGPGGVRQLTRG</sequence>
<reference evidence="3 4" key="1">
    <citation type="submission" date="2010-12" db="EMBL/GenBank/DDBJ databases">
        <title>Complete sequence of Ethanoligenens harbinense YUAN-3.</title>
        <authorList>
            <person name="Lucas S."/>
            <person name="Copeland A."/>
            <person name="Lapidus A."/>
            <person name="Cheng J.-F."/>
            <person name="Bruce D."/>
            <person name="Goodwin L."/>
            <person name="Pitluck S."/>
            <person name="Chertkov O."/>
            <person name="Misra M."/>
            <person name="Detter J.C."/>
            <person name="Han C."/>
            <person name="Tapia R."/>
            <person name="Land M."/>
            <person name="Hauser L."/>
            <person name="Jeffries C."/>
            <person name="Kyrpides N."/>
            <person name="Ivanova N."/>
            <person name="Mikhailova N."/>
            <person name="Wang A."/>
            <person name="Mouttaki H."/>
            <person name="He Z."/>
            <person name="Zhou J."/>
            <person name="Hemme C.L."/>
            <person name="Woyke T."/>
        </authorList>
    </citation>
    <scope>NUCLEOTIDE SEQUENCE [LARGE SCALE GENOMIC DNA]</scope>
    <source>
        <strain evidence="4">DSM 18485 / JCM 12961 / CGMCC 1.5033 / YUAN-3</strain>
    </source>
</reference>
<dbReference type="GO" id="GO:0004751">
    <property type="term" value="F:ribose-5-phosphate isomerase activity"/>
    <property type="evidence" value="ECO:0007669"/>
    <property type="project" value="UniProtKB-UniRule"/>
</dbReference>
<dbReference type="AlphaFoldDB" id="E6U2Y3"/>
<dbReference type="SUPFAM" id="SSF75445">
    <property type="entry name" value="D-ribose-5-phosphate isomerase (RpiA), lid domain"/>
    <property type="match status" value="1"/>
</dbReference>
<dbReference type="PANTHER" id="PTHR11934:SF0">
    <property type="entry name" value="RIBOSE-5-PHOSPHATE ISOMERASE"/>
    <property type="match status" value="1"/>
</dbReference>
<dbReference type="EC" id="5.3.1.6" evidence="2"/>
<dbReference type="GO" id="GO:0006014">
    <property type="term" value="P:D-ribose metabolic process"/>
    <property type="evidence" value="ECO:0007669"/>
    <property type="project" value="TreeGrafter"/>
</dbReference>
<dbReference type="KEGG" id="eha:Ethha_0781"/>
<dbReference type="eggNOG" id="COG0120">
    <property type="taxonomic scope" value="Bacteria"/>
</dbReference>
<dbReference type="PANTHER" id="PTHR11934">
    <property type="entry name" value="RIBOSE-5-PHOSPHATE ISOMERASE"/>
    <property type="match status" value="1"/>
</dbReference>
<evidence type="ECO:0000313" key="4">
    <source>
        <dbReference type="Proteomes" id="UP000001551"/>
    </source>
</evidence>
<dbReference type="Gene3D" id="3.40.50.1360">
    <property type="match status" value="1"/>
</dbReference>
<name>E6U2Y3_ETHHY</name>